<protein>
    <submittedName>
        <fullName evidence="1">Uncharacterized protein</fullName>
    </submittedName>
</protein>
<organism evidence="1 2">
    <name type="scientific">Ameca splendens</name>
    <dbReference type="NCBI Taxonomy" id="208324"/>
    <lineage>
        <taxon>Eukaryota</taxon>
        <taxon>Metazoa</taxon>
        <taxon>Chordata</taxon>
        <taxon>Craniata</taxon>
        <taxon>Vertebrata</taxon>
        <taxon>Euteleostomi</taxon>
        <taxon>Actinopterygii</taxon>
        <taxon>Neopterygii</taxon>
        <taxon>Teleostei</taxon>
        <taxon>Neoteleostei</taxon>
        <taxon>Acanthomorphata</taxon>
        <taxon>Ovalentaria</taxon>
        <taxon>Atherinomorphae</taxon>
        <taxon>Cyprinodontiformes</taxon>
        <taxon>Goodeidae</taxon>
        <taxon>Ameca</taxon>
    </lineage>
</organism>
<reference evidence="1 2" key="1">
    <citation type="submission" date="2021-06" db="EMBL/GenBank/DDBJ databases">
        <authorList>
            <person name="Palmer J.M."/>
        </authorList>
    </citation>
    <scope>NUCLEOTIDE SEQUENCE [LARGE SCALE GENOMIC DNA]</scope>
    <source>
        <strain evidence="1 2">AS_MEX2019</strain>
        <tissue evidence="1">Muscle</tissue>
    </source>
</reference>
<evidence type="ECO:0000313" key="1">
    <source>
        <dbReference type="EMBL" id="MEQ2298388.1"/>
    </source>
</evidence>
<dbReference type="Proteomes" id="UP001469553">
    <property type="component" value="Unassembled WGS sequence"/>
</dbReference>
<accession>A0ABV0YWY7</accession>
<proteinExistence type="predicted"/>
<name>A0ABV0YWY7_9TELE</name>
<dbReference type="EMBL" id="JAHRIP010047229">
    <property type="protein sequence ID" value="MEQ2298388.1"/>
    <property type="molecule type" value="Genomic_DNA"/>
</dbReference>
<evidence type="ECO:0000313" key="2">
    <source>
        <dbReference type="Proteomes" id="UP001469553"/>
    </source>
</evidence>
<sequence>MIAIFFLPYFSDFPFPSPCVSLLHKIPIKYIEFCGVTGQNVKMYKDPSLCASSQLDCFSPSLPNWFHLSFYLHVLGTFVQATDKLSLFGHFICAVVVINQLRASCFGFIRKHSEHGGMNVY</sequence>
<comment type="caution">
    <text evidence="1">The sequence shown here is derived from an EMBL/GenBank/DDBJ whole genome shotgun (WGS) entry which is preliminary data.</text>
</comment>
<keyword evidence="2" id="KW-1185">Reference proteome</keyword>
<gene>
    <name evidence="1" type="ORF">AMECASPLE_004725</name>
</gene>